<proteinExistence type="predicted"/>
<dbReference type="STRING" id="192904.SAMN04488514_102246"/>
<dbReference type="RefSeq" id="WP_089886652.1">
    <property type="nucleotide sequence ID" value="NZ_FNGV01000002.1"/>
</dbReference>
<gene>
    <name evidence="2" type="ORF">SAMN04488514_102246</name>
</gene>
<dbReference type="Proteomes" id="UP000199440">
    <property type="component" value="Unassembled WGS sequence"/>
</dbReference>
<evidence type="ECO:0000313" key="2">
    <source>
        <dbReference type="EMBL" id="SDL65863.1"/>
    </source>
</evidence>
<sequence length="206" mass="22413">MKKFFCLLLFLPTTLLTAQKVVKKSFIDPSTSFIRVNAANCFKVEIETGTTNEMLIEATIDGEYSKELLLTVNKDGATTAVSADFQPNFVRPNDKLSAHKVISIALKIRVPAQKDVYLHGTSCNVFASGNYRFLRVTLNDGKCTLKNISESANVMTQSGDIMVSSSGASILASSKYGHVDSLSIPNGNTSLVLRTTTGNIHLKKTE</sequence>
<keyword evidence="1" id="KW-0732">Signal</keyword>
<dbReference type="AlphaFoldDB" id="A0A1G9LVD5"/>
<feature type="signal peptide" evidence="1">
    <location>
        <begin position="1"/>
        <end position="18"/>
    </location>
</feature>
<name>A0A1G9LVD5_9FLAO</name>
<feature type="chain" id="PRO_5011552257" description="Adhesin domain-containing protein" evidence="1">
    <location>
        <begin position="19"/>
        <end position="206"/>
    </location>
</feature>
<dbReference type="OrthoDB" id="1144071at2"/>
<evidence type="ECO:0000256" key="1">
    <source>
        <dbReference type="SAM" id="SignalP"/>
    </source>
</evidence>
<accession>A0A1G9LVD5</accession>
<evidence type="ECO:0000313" key="3">
    <source>
        <dbReference type="Proteomes" id="UP000199440"/>
    </source>
</evidence>
<dbReference type="EMBL" id="FNGV01000002">
    <property type="protein sequence ID" value="SDL65863.1"/>
    <property type="molecule type" value="Genomic_DNA"/>
</dbReference>
<keyword evidence="3" id="KW-1185">Reference proteome</keyword>
<organism evidence="2 3">
    <name type="scientific">Kriegella aquimaris</name>
    <dbReference type="NCBI Taxonomy" id="192904"/>
    <lineage>
        <taxon>Bacteria</taxon>
        <taxon>Pseudomonadati</taxon>
        <taxon>Bacteroidota</taxon>
        <taxon>Flavobacteriia</taxon>
        <taxon>Flavobacteriales</taxon>
        <taxon>Flavobacteriaceae</taxon>
        <taxon>Kriegella</taxon>
    </lineage>
</organism>
<protein>
    <recommendedName>
        <fullName evidence="4">Adhesin domain-containing protein</fullName>
    </recommendedName>
</protein>
<evidence type="ECO:0008006" key="4">
    <source>
        <dbReference type="Google" id="ProtNLM"/>
    </source>
</evidence>
<reference evidence="2 3" key="1">
    <citation type="submission" date="2016-10" db="EMBL/GenBank/DDBJ databases">
        <authorList>
            <person name="de Groot N.N."/>
        </authorList>
    </citation>
    <scope>NUCLEOTIDE SEQUENCE [LARGE SCALE GENOMIC DNA]</scope>
    <source>
        <strain evidence="2 3">DSM 19886</strain>
    </source>
</reference>